<organism evidence="4">
    <name type="scientific">Cacopsylla melanoneura</name>
    <dbReference type="NCBI Taxonomy" id="428564"/>
    <lineage>
        <taxon>Eukaryota</taxon>
        <taxon>Metazoa</taxon>
        <taxon>Ecdysozoa</taxon>
        <taxon>Arthropoda</taxon>
        <taxon>Hexapoda</taxon>
        <taxon>Insecta</taxon>
        <taxon>Pterygota</taxon>
        <taxon>Neoptera</taxon>
        <taxon>Paraneoptera</taxon>
        <taxon>Hemiptera</taxon>
        <taxon>Sternorrhyncha</taxon>
        <taxon>Psylloidea</taxon>
        <taxon>Psyllidae</taxon>
        <taxon>Psyllinae</taxon>
        <taxon>Cacopsylla</taxon>
    </lineage>
</organism>
<name>A0A8D8X4F5_9HEMI</name>
<feature type="compositionally biased region" description="Basic and acidic residues" evidence="2">
    <location>
        <begin position="211"/>
        <end position="234"/>
    </location>
</feature>
<feature type="region of interest" description="Disordered" evidence="2">
    <location>
        <begin position="203"/>
        <end position="322"/>
    </location>
</feature>
<feature type="compositionally biased region" description="Basic and acidic residues" evidence="2">
    <location>
        <begin position="246"/>
        <end position="264"/>
    </location>
</feature>
<dbReference type="EMBL" id="HBUF01670176">
    <property type="protein sequence ID" value="CAG6790350.1"/>
    <property type="molecule type" value="Transcribed_RNA"/>
</dbReference>
<sequence length="322" mass="36983">MFFATAGDNDDGGLFNKRNNGLHDMYYARVFEPILYRDAITMAPLLLRPKSRGRIKLRTADPLDHPLIWPNYLQYEKDVKTLVEGAKIGYAITQTEAMQRFKPTLHNVTIPGCEHTTPLSDEYWECQVRHYTMTIYHPVGTCKMGPEHDPTAVVNPRLQVRGVSGLRVIDASIMPTIVSGNTNAPTIMIAEKASDMIKEDWGVLEQPSESKQMEWKETETKGRQRETTQRHDTHNNVPNTDVEDDGDKRESDGKTRKSRIEQLWKGKSRKPSKQYSGMSMYKPSEMFAKNKYSAKSTPTMSRILGKEKRRKEKDEEKIEEWG</sequence>
<dbReference type="PANTHER" id="PTHR11552">
    <property type="entry name" value="GLUCOSE-METHANOL-CHOLINE GMC OXIDOREDUCTASE"/>
    <property type="match status" value="1"/>
</dbReference>
<dbReference type="GO" id="GO:0016614">
    <property type="term" value="F:oxidoreductase activity, acting on CH-OH group of donors"/>
    <property type="evidence" value="ECO:0007669"/>
    <property type="project" value="InterPro"/>
</dbReference>
<evidence type="ECO:0000256" key="1">
    <source>
        <dbReference type="ARBA" id="ARBA00010790"/>
    </source>
</evidence>
<comment type="similarity">
    <text evidence="1">Belongs to the GMC oxidoreductase family.</text>
</comment>
<dbReference type="InterPro" id="IPR012132">
    <property type="entry name" value="GMC_OxRdtase"/>
</dbReference>
<protein>
    <submittedName>
        <fullName evidence="4">Glucose dehydrogenase [FAD, quinone]</fullName>
    </submittedName>
</protein>
<dbReference type="SUPFAM" id="SSF54373">
    <property type="entry name" value="FAD-linked reductases, C-terminal domain"/>
    <property type="match status" value="1"/>
</dbReference>
<feature type="domain" description="Glucose-methanol-choline oxidoreductase C-terminal" evidence="3">
    <location>
        <begin position="49"/>
        <end position="190"/>
    </location>
</feature>
<feature type="compositionally biased region" description="Basic and acidic residues" evidence="2">
    <location>
        <begin position="312"/>
        <end position="322"/>
    </location>
</feature>
<dbReference type="GO" id="GO:0050660">
    <property type="term" value="F:flavin adenine dinucleotide binding"/>
    <property type="evidence" value="ECO:0007669"/>
    <property type="project" value="InterPro"/>
</dbReference>
<dbReference type="Gene3D" id="3.30.560.10">
    <property type="entry name" value="Glucose Oxidase, domain 3"/>
    <property type="match status" value="1"/>
</dbReference>
<dbReference type="EMBL" id="HBUF01670175">
    <property type="protein sequence ID" value="CAG6790349.1"/>
    <property type="molecule type" value="Transcribed_RNA"/>
</dbReference>
<evidence type="ECO:0000313" key="4">
    <source>
        <dbReference type="EMBL" id="CAG6681469.1"/>
    </source>
</evidence>
<dbReference type="InterPro" id="IPR036188">
    <property type="entry name" value="FAD/NAD-bd_sf"/>
</dbReference>
<dbReference type="EMBL" id="HBUF01670177">
    <property type="protein sequence ID" value="CAG6790351.1"/>
    <property type="molecule type" value="Transcribed_RNA"/>
</dbReference>
<evidence type="ECO:0000259" key="3">
    <source>
        <dbReference type="Pfam" id="PF05199"/>
    </source>
</evidence>
<dbReference type="Gene3D" id="3.50.50.60">
    <property type="entry name" value="FAD/NAD(P)-binding domain"/>
    <property type="match status" value="1"/>
</dbReference>
<dbReference type="PANTHER" id="PTHR11552:SF227">
    <property type="entry name" value="GLUCOSE DEHYDROGENASE [FAD, QUINONE]-LIKE PROTEIN"/>
    <property type="match status" value="1"/>
</dbReference>
<dbReference type="InterPro" id="IPR007867">
    <property type="entry name" value="GMC_OxRtase_C"/>
</dbReference>
<dbReference type="AlphaFoldDB" id="A0A8D8X4F5"/>
<reference evidence="4" key="1">
    <citation type="submission" date="2021-05" db="EMBL/GenBank/DDBJ databases">
        <authorList>
            <person name="Alioto T."/>
            <person name="Alioto T."/>
            <person name="Gomez Garrido J."/>
        </authorList>
    </citation>
    <scope>NUCLEOTIDE SEQUENCE</scope>
</reference>
<dbReference type="EMBL" id="HBUF01255844">
    <property type="protein sequence ID" value="CAG6681469.1"/>
    <property type="molecule type" value="Transcribed_RNA"/>
</dbReference>
<accession>A0A8D8X4F5</accession>
<evidence type="ECO:0000256" key="2">
    <source>
        <dbReference type="SAM" id="MobiDB-lite"/>
    </source>
</evidence>
<dbReference type="SUPFAM" id="SSF51905">
    <property type="entry name" value="FAD/NAD(P)-binding domain"/>
    <property type="match status" value="1"/>
</dbReference>
<dbReference type="Pfam" id="PF05199">
    <property type="entry name" value="GMC_oxred_C"/>
    <property type="match status" value="1"/>
</dbReference>
<proteinExistence type="inferred from homology"/>